<sequence length="52" mass="6004">MLGTKKKPECLFILSESEFVSISFRNTVTSEVWPLLALRENLLPLLNQLQKQ</sequence>
<dbReference type="EMBL" id="GGEC01041080">
    <property type="protein sequence ID" value="MBX21564.1"/>
    <property type="molecule type" value="Transcribed_RNA"/>
</dbReference>
<proteinExistence type="predicted"/>
<organism evidence="1">
    <name type="scientific">Rhizophora mucronata</name>
    <name type="common">Asiatic mangrove</name>
    <dbReference type="NCBI Taxonomy" id="61149"/>
    <lineage>
        <taxon>Eukaryota</taxon>
        <taxon>Viridiplantae</taxon>
        <taxon>Streptophyta</taxon>
        <taxon>Embryophyta</taxon>
        <taxon>Tracheophyta</taxon>
        <taxon>Spermatophyta</taxon>
        <taxon>Magnoliopsida</taxon>
        <taxon>eudicotyledons</taxon>
        <taxon>Gunneridae</taxon>
        <taxon>Pentapetalae</taxon>
        <taxon>rosids</taxon>
        <taxon>fabids</taxon>
        <taxon>Malpighiales</taxon>
        <taxon>Rhizophoraceae</taxon>
        <taxon>Rhizophora</taxon>
    </lineage>
</organism>
<protein>
    <submittedName>
        <fullName evidence="1">Uncharacterized protein MANES_10G046600</fullName>
    </submittedName>
</protein>
<reference evidence="1" key="1">
    <citation type="submission" date="2018-02" db="EMBL/GenBank/DDBJ databases">
        <title>Rhizophora mucronata_Transcriptome.</title>
        <authorList>
            <person name="Meera S.P."/>
            <person name="Sreeshan A."/>
            <person name="Augustine A."/>
        </authorList>
    </citation>
    <scope>NUCLEOTIDE SEQUENCE</scope>
    <source>
        <tissue evidence="1">Leaf</tissue>
    </source>
</reference>
<accession>A0A2P2LUB7</accession>
<evidence type="ECO:0000313" key="1">
    <source>
        <dbReference type="EMBL" id="MBX21564.1"/>
    </source>
</evidence>
<name>A0A2P2LUB7_RHIMU</name>
<dbReference type="AlphaFoldDB" id="A0A2P2LUB7"/>